<organism evidence="2 3">
    <name type="scientific">Eschrichtius robustus</name>
    <name type="common">California gray whale</name>
    <name type="synonym">Eschrichtius gibbosus</name>
    <dbReference type="NCBI Taxonomy" id="9764"/>
    <lineage>
        <taxon>Eukaryota</taxon>
        <taxon>Metazoa</taxon>
        <taxon>Chordata</taxon>
        <taxon>Craniata</taxon>
        <taxon>Vertebrata</taxon>
        <taxon>Euteleostomi</taxon>
        <taxon>Mammalia</taxon>
        <taxon>Eutheria</taxon>
        <taxon>Laurasiatheria</taxon>
        <taxon>Artiodactyla</taxon>
        <taxon>Whippomorpha</taxon>
        <taxon>Cetacea</taxon>
        <taxon>Mysticeti</taxon>
        <taxon>Eschrichtiidae</taxon>
        <taxon>Eschrichtius</taxon>
    </lineage>
</organism>
<gene>
    <name evidence="2" type="ORF">J1605_010385</name>
</gene>
<keyword evidence="3" id="KW-1185">Reference proteome</keyword>
<feature type="region of interest" description="Disordered" evidence="1">
    <location>
        <begin position="176"/>
        <end position="210"/>
    </location>
</feature>
<dbReference type="Proteomes" id="UP001159641">
    <property type="component" value="Unassembled WGS sequence"/>
</dbReference>
<evidence type="ECO:0000256" key="1">
    <source>
        <dbReference type="SAM" id="MobiDB-lite"/>
    </source>
</evidence>
<accession>A0AB34GQ29</accession>
<dbReference type="EMBL" id="JAIQCJ010002123">
    <property type="protein sequence ID" value="KAJ8782193.1"/>
    <property type="molecule type" value="Genomic_DNA"/>
</dbReference>
<protein>
    <submittedName>
        <fullName evidence="2">Uncharacterized protein</fullName>
    </submittedName>
</protein>
<evidence type="ECO:0000313" key="3">
    <source>
        <dbReference type="Proteomes" id="UP001159641"/>
    </source>
</evidence>
<dbReference type="AlphaFoldDB" id="A0AB34GQ29"/>
<comment type="caution">
    <text evidence="2">The sequence shown here is derived from an EMBL/GenBank/DDBJ whole genome shotgun (WGS) entry which is preliminary data.</text>
</comment>
<reference evidence="2 3" key="1">
    <citation type="submission" date="2022-11" db="EMBL/GenBank/DDBJ databases">
        <title>Whole genome sequence of Eschrichtius robustus ER-17-0199.</title>
        <authorList>
            <person name="Bruniche-Olsen A."/>
            <person name="Black A.N."/>
            <person name="Fields C.J."/>
            <person name="Walden K."/>
            <person name="Dewoody J.A."/>
        </authorList>
    </citation>
    <scope>NUCLEOTIDE SEQUENCE [LARGE SCALE GENOMIC DNA]</scope>
    <source>
        <strain evidence="2">ER-17-0199</strain>
        <tissue evidence="2">Blubber</tissue>
    </source>
</reference>
<sequence>MHESPGEVVPESRAVLVQLEGCSHPVVMKGLCAECGQDLTQLQSKNGRPQVPLSTATVSMVHSVPELMVSSEVSAPLAGAAFGKTVPESRERICGPRLASGVTGEDTSSVVVVTVFPVCPRWPDGLCGACGLPAGEGCAPSSSFPTRSRLQAAPLRWAPLGRELFRVLQPDPGLGELRGVSRGEGRASRGLLPGEQGAEQEGGGVRSGQRWLRGRGVEGEGPVLCFHVQRRASAGEMSGKKKVAFCTLPCWSEAS</sequence>
<evidence type="ECO:0000313" key="2">
    <source>
        <dbReference type="EMBL" id="KAJ8782193.1"/>
    </source>
</evidence>
<name>A0AB34GQ29_ESCRO</name>
<proteinExistence type="predicted"/>